<dbReference type="EMBL" id="BLXT01003273">
    <property type="protein sequence ID" value="GFO01353.1"/>
    <property type="molecule type" value="Genomic_DNA"/>
</dbReference>
<dbReference type="AlphaFoldDB" id="A0AAV4A3V6"/>
<evidence type="ECO:0000313" key="3">
    <source>
        <dbReference type="Proteomes" id="UP000735302"/>
    </source>
</evidence>
<evidence type="ECO:0000313" key="2">
    <source>
        <dbReference type="EMBL" id="GFO01353.1"/>
    </source>
</evidence>
<organism evidence="2 3">
    <name type="scientific">Plakobranchus ocellatus</name>
    <dbReference type="NCBI Taxonomy" id="259542"/>
    <lineage>
        <taxon>Eukaryota</taxon>
        <taxon>Metazoa</taxon>
        <taxon>Spiralia</taxon>
        <taxon>Lophotrochozoa</taxon>
        <taxon>Mollusca</taxon>
        <taxon>Gastropoda</taxon>
        <taxon>Heterobranchia</taxon>
        <taxon>Euthyneura</taxon>
        <taxon>Panpulmonata</taxon>
        <taxon>Sacoglossa</taxon>
        <taxon>Placobranchoidea</taxon>
        <taxon>Plakobranchidae</taxon>
        <taxon>Plakobranchus</taxon>
    </lineage>
</organism>
<sequence length="158" mass="17522">MRFFFNSTPGLPCPPRSQIKGHVARISSAVAKLSWSYTPSRGCGTFTGIDPSLIQRKMCSRFGRVGRRCPPILGEGNGQGGMLMSGGHYCRAFTTSTTRIRPSPHTGRTSRKTRRPHNGRWASQLIIFSTGELRWIEVGDSRGRNRPSSNLFIIVEAQ</sequence>
<protein>
    <submittedName>
        <fullName evidence="2">Uncharacterized protein</fullName>
    </submittedName>
</protein>
<feature type="region of interest" description="Disordered" evidence="1">
    <location>
        <begin position="98"/>
        <end position="117"/>
    </location>
</feature>
<name>A0AAV4A3V6_9GAST</name>
<evidence type="ECO:0000256" key="1">
    <source>
        <dbReference type="SAM" id="MobiDB-lite"/>
    </source>
</evidence>
<feature type="compositionally biased region" description="Basic residues" evidence="1">
    <location>
        <begin position="108"/>
        <end position="117"/>
    </location>
</feature>
<comment type="caution">
    <text evidence="2">The sequence shown here is derived from an EMBL/GenBank/DDBJ whole genome shotgun (WGS) entry which is preliminary data.</text>
</comment>
<reference evidence="2 3" key="1">
    <citation type="journal article" date="2021" name="Elife">
        <title>Chloroplast acquisition without the gene transfer in kleptoplastic sea slugs, Plakobranchus ocellatus.</title>
        <authorList>
            <person name="Maeda T."/>
            <person name="Takahashi S."/>
            <person name="Yoshida T."/>
            <person name="Shimamura S."/>
            <person name="Takaki Y."/>
            <person name="Nagai Y."/>
            <person name="Toyoda A."/>
            <person name="Suzuki Y."/>
            <person name="Arimoto A."/>
            <person name="Ishii H."/>
            <person name="Satoh N."/>
            <person name="Nishiyama T."/>
            <person name="Hasebe M."/>
            <person name="Maruyama T."/>
            <person name="Minagawa J."/>
            <person name="Obokata J."/>
            <person name="Shigenobu S."/>
        </authorList>
    </citation>
    <scope>NUCLEOTIDE SEQUENCE [LARGE SCALE GENOMIC DNA]</scope>
</reference>
<proteinExistence type="predicted"/>
<dbReference type="Proteomes" id="UP000735302">
    <property type="component" value="Unassembled WGS sequence"/>
</dbReference>
<gene>
    <name evidence="2" type="ORF">PoB_002785800</name>
</gene>
<accession>A0AAV4A3V6</accession>
<keyword evidence="3" id="KW-1185">Reference proteome</keyword>